<proteinExistence type="predicted"/>
<reference evidence="3 4" key="1">
    <citation type="submission" date="2016-10" db="EMBL/GenBank/DDBJ databases">
        <authorList>
            <person name="de Groot N.N."/>
        </authorList>
    </citation>
    <scope>NUCLEOTIDE SEQUENCE [LARGE SCALE GENOMIC DNA]</scope>
    <source>
        <strain evidence="3 4">DSM 21228</strain>
    </source>
</reference>
<organism evidence="3 4">
    <name type="scientific">Thiothrix caldifontis</name>
    <dbReference type="NCBI Taxonomy" id="525918"/>
    <lineage>
        <taxon>Bacteria</taxon>
        <taxon>Pseudomonadati</taxon>
        <taxon>Pseudomonadota</taxon>
        <taxon>Gammaproteobacteria</taxon>
        <taxon>Thiotrichales</taxon>
        <taxon>Thiotrichaceae</taxon>
        <taxon>Thiothrix</taxon>
    </lineage>
</organism>
<sequence length="180" mass="20086">MTCLVNNNMTMKRFSLLLSGSLLFTSANVVMARQDCNQNIPSSTPVQRFNDQGNGTLIDVSTGLMWKKCLEGQTGERCVGRAVRMEWDKAVSLAQLSNSDKFAGYSGWRLPTLDELGTLVDKRCIEPAVNNDLFPNMLAVGLWSVNQSDPLAWSMDFGKGRAYEHFKGAGKYIRLVRNLR</sequence>
<feature type="domain" description="Lcl C-terminal" evidence="2">
    <location>
        <begin position="55"/>
        <end position="177"/>
    </location>
</feature>
<feature type="signal peptide" evidence="1">
    <location>
        <begin position="1"/>
        <end position="32"/>
    </location>
</feature>
<dbReference type="AlphaFoldDB" id="A0A1H3X9X3"/>
<dbReference type="EMBL" id="FNQP01000003">
    <property type="protein sequence ID" value="SDZ95731.1"/>
    <property type="molecule type" value="Genomic_DNA"/>
</dbReference>
<protein>
    <recommendedName>
        <fullName evidence="2">Lcl C-terminal domain-containing protein</fullName>
    </recommendedName>
</protein>
<feature type="chain" id="PRO_5011708086" description="Lcl C-terminal domain-containing protein" evidence="1">
    <location>
        <begin position="33"/>
        <end position="180"/>
    </location>
</feature>
<evidence type="ECO:0000313" key="3">
    <source>
        <dbReference type="EMBL" id="SDZ95731.1"/>
    </source>
</evidence>
<evidence type="ECO:0000256" key="1">
    <source>
        <dbReference type="SAM" id="SignalP"/>
    </source>
</evidence>
<dbReference type="Proteomes" id="UP000199397">
    <property type="component" value="Unassembled WGS sequence"/>
</dbReference>
<accession>A0A1H3X9X3</accession>
<evidence type="ECO:0000259" key="2">
    <source>
        <dbReference type="Pfam" id="PF07603"/>
    </source>
</evidence>
<name>A0A1H3X9X3_9GAMM</name>
<dbReference type="STRING" id="525918.SAMN05660964_00618"/>
<keyword evidence="4" id="KW-1185">Reference proteome</keyword>
<gene>
    <name evidence="3" type="ORF">SAMN05660964_00618</name>
</gene>
<dbReference type="OrthoDB" id="9793251at2"/>
<keyword evidence="1" id="KW-0732">Signal</keyword>
<dbReference type="PANTHER" id="PTHR35812">
    <property type="entry name" value="LIPOPROTEIN"/>
    <property type="match status" value="1"/>
</dbReference>
<dbReference type="InterPro" id="IPR011460">
    <property type="entry name" value="Lcl_C"/>
</dbReference>
<dbReference type="Pfam" id="PF07603">
    <property type="entry name" value="Lcl_C"/>
    <property type="match status" value="1"/>
</dbReference>
<dbReference type="PANTHER" id="PTHR35812:SF1">
    <property type="entry name" value="LIPOPROTEIN"/>
    <property type="match status" value="1"/>
</dbReference>
<evidence type="ECO:0000313" key="4">
    <source>
        <dbReference type="Proteomes" id="UP000199397"/>
    </source>
</evidence>